<dbReference type="GO" id="GO:0005886">
    <property type="term" value="C:plasma membrane"/>
    <property type="evidence" value="ECO:0007669"/>
    <property type="project" value="UniProtKB-SubCell"/>
</dbReference>
<dbReference type="NCBIfam" id="NF007008">
    <property type="entry name" value="PRK09471.1"/>
    <property type="match status" value="1"/>
</dbReference>
<dbReference type="AlphaFoldDB" id="A0A383XRR2"/>
<evidence type="ECO:0000256" key="8">
    <source>
        <dbReference type="RuleBase" id="RU363032"/>
    </source>
</evidence>
<dbReference type="RefSeq" id="WP_109720859.1">
    <property type="nucleotide sequence ID" value="NZ_QEQK01000011.1"/>
</dbReference>
<comment type="similarity">
    <text evidence="7">Belongs to the binding-protein-dependent transport system permease family. OppBC subfamily.</text>
</comment>
<dbReference type="PANTHER" id="PTHR43163:SF6">
    <property type="entry name" value="DIPEPTIDE TRANSPORT SYSTEM PERMEASE PROTEIN DPPB-RELATED"/>
    <property type="match status" value="1"/>
</dbReference>
<dbReference type="Pfam" id="PF19300">
    <property type="entry name" value="BPD_transp_1_N"/>
    <property type="match status" value="1"/>
</dbReference>
<evidence type="ECO:0000256" key="1">
    <source>
        <dbReference type="ARBA" id="ARBA00004651"/>
    </source>
</evidence>
<name>A0A383XRR2_9GAMM</name>
<organism evidence="10 11">
    <name type="scientific">Abyssibacter profundi</name>
    <dbReference type="NCBI Taxonomy" id="2182787"/>
    <lineage>
        <taxon>Bacteria</taxon>
        <taxon>Pseudomonadati</taxon>
        <taxon>Pseudomonadota</taxon>
        <taxon>Gammaproteobacteria</taxon>
        <taxon>Chromatiales</taxon>
        <taxon>Oceanococcaceae</taxon>
        <taxon>Abyssibacter</taxon>
    </lineage>
</organism>
<dbReference type="InterPro" id="IPR035906">
    <property type="entry name" value="MetI-like_sf"/>
</dbReference>
<keyword evidence="4 8" id="KW-0812">Transmembrane</keyword>
<keyword evidence="6 8" id="KW-0472">Membrane</keyword>
<feature type="transmembrane region" description="Helical" evidence="8">
    <location>
        <begin position="274"/>
        <end position="297"/>
    </location>
</feature>
<keyword evidence="5 8" id="KW-1133">Transmembrane helix</keyword>
<feature type="transmembrane region" description="Helical" evidence="8">
    <location>
        <begin position="228"/>
        <end position="254"/>
    </location>
</feature>
<evidence type="ECO:0000313" key="10">
    <source>
        <dbReference type="EMBL" id="PWN55316.1"/>
    </source>
</evidence>
<evidence type="ECO:0000256" key="4">
    <source>
        <dbReference type="ARBA" id="ARBA00022692"/>
    </source>
</evidence>
<accession>A0A383XRR2</accession>
<feature type="transmembrane region" description="Helical" evidence="8">
    <location>
        <begin position="141"/>
        <end position="162"/>
    </location>
</feature>
<dbReference type="Gene3D" id="1.10.3720.10">
    <property type="entry name" value="MetI-like"/>
    <property type="match status" value="1"/>
</dbReference>
<dbReference type="EMBL" id="QEQK01000011">
    <property type="protein sequence ID" value="PWN55316.1"/>
    <property type="molecule type" value="Genomic_DNA"/>
</dbReference>
<keyword evidence="11" id="KW-1185">Reference proteome</keyword>
<evidence type="ECO:0000313" key="11">
    <source>
        <dbReference type="Proteomes" id="UP000251800"/>
    </source>
</evidence>
<comment type="caution">
    <text evidence="10">The sequence shown here is derived from an EMBL/GenBank/DDBJ whole genome shotgun (WGS) entry which is preliminary data.</text>
</comment>
<evidence type="ECO:0000256" key="6">
    <source>
        <dbReference type="ARBA" id="ARBA00023136"/>
    </source>
</evidence>
<evidence type="ECO:0000256" key="3">
    <source>
        <dbReference type="ARBA" id="ARBA00022475"/>
    </source>
</evidence>
<dbReference type="InterPro" id="IPR045621">
    <property type="entry name" value="BPD_transp_1_N"/>
</dbReference>
<gene>
    <name evidence="10" type="ORF">DEH80_12575</name>
</gene>
<reference evidence="10 11" key="1">
    <citation type="submission" date="2018-05" db="EMBL/GenBank/DDBJ databases">
        <title>Abyssibacter profundi OUC007T gen. nov., sp. nov, a marine bacterium isolated from seawater of the Mariana Trench.</title>
        <authorList>
            <person name="Zhou S."/>
        </authorList>
    </citation>
    <scope>NUCLEOTIDE SEQUENCE [LARGE SCALE GENOMIC DNA]</scope>
    <source>
        <strain evidence="10 11">OUC007</strain>
    </source>
</reference>
<evidence type="ECO:0000256" key="2">
    <source>
        <dbReference type="ARBA" id="ARBA00022448"/>
    </source>
</evidence>
<keyword evidence="3" id="KW-1003">Cell membrane</keyword>
<dbReference type="OrthoDB" id="9805855at2"/>
<feature type="transmembrane region" description="Helical" evidence="8">
    <location>
        <begin position="174"/>
        <end position="193"/>
    </location>
</feature>
<dbReference type="Proteomes" id="UP000251800">
    <property type="component" value="Unassembled WGS sequence"/>
</dbReference>
<evidence type="ECO:0000259" key="9">
    <source>
        <dbReference type="PROSITE" id="PS50928"/>
    </source>
</evidence>
<dbReference type="PROSITE" id="PS50928">
    <property type="entry name" value="ABC_TM1"/>
    <property type="match status" value="1"/>
</dbReference>
<evidence type="ECO:0000256" key="7">
    <source>
        <dbReference type="ARBA" id="ARBA00024202"/>
    </source>
</evidence>
<dbReference type="CDD" id="cd06261">
    <property type="entry name" value="TM_PBP2"/>
    <property type="match status" value="1"/>
</dbReference>
<feature type="transmembrane region" description="Helical" evidence="8">
    <location>
        <begin position="100"/>
        <end position="120"/>
    </location>
</feature>
<keyword evidence="2 8" id="KW-0813">Transport</keyword>
<sequence length="307" mass="33300">MLSFALKRLTAAIPTLLVLITLAFFMMRLAPGGPFDLEKPVPPEVRANLDAAYGLDKPLLVQYANYLGDVLQGDLGPSFQYVDYSVNELIAQGFPVSLKLGISAMIVAVVFGSLFGMIAAMRQNSVTDYSMMTVAMTGISIPNFVVAPLLILVFAVALGWLPAGGWNNGAWPNMVLPVIALALPQVAYVARIMRGSMIEVLRSNYLRTARAKGLPMRQVMLRHALKPAFLPVLSYLGPATAGIITGSVVMEQIFSIPGLGRFFVQGALNRDYTLVLGVVIFYGALIIVFNFLVDLLYSVLDPKVRAQ</sequence>
<dbReference type="SUPFAM" id="SSF161098">
    <property type="entry name" value="MetI-like"/>
    <property type="match status" value="1"/>
</dbReference>
<dbReference type="PANTHER" id="PTHR43163">
    <property type="entry name" value="DIPEPTIDE TRANSPORT SYSTEM PERMEASE PROTEIN DPPB-RELATED"/>
    <property type="match status" value="1"/>
</dbReference>
<evidence type="ECO:0000256" key="5">
    <source>
        <dbReference type="ARBA" id="ARBA00022989"/>
    </source>
</evidence>
<dbReference type="InterPro" id="IPR000515">
    <property type="entry name" value="MetI-like"/>
</dbReference>
<protein>
    <submittedName>
        <fullName evidence="10">Oligopeptide ABC transporter permease OppB</fullName>
    </submittedName>
</protein>
<proteinExistence type="inferred from homology"/>
<dbReference type="GO" id="GO:0055085">
    <property type="term" value="P:transmembrane transport"/>
    <property type="evidence" value="ECO:0007669"/>
    <property type="project" value="InterPro"/>
</dbReference>
<dbReference type="Pfam" id="PF00528">
    <property type="entry name" value="BPD_transp_1"/>
    <property type="match status" value="1"/>
</dbReference>
<feature type="domain" description="ABC transmembrane type-1" evidence="9">
    <location>
        <begin position="94"/>
        <end position="297"/>
    </location>
</feature>
<comment type="subcellular location">
    <subcellularLocation>
        <location evidence="1 8">Cell membrane</location>
        <topology evidence="1 8">Multi-pass membrane protein</topology>
    </subcellularLocation>
</comment>